<evidence type="ECO:0000313" key="6">
    <source>
        <dbReference type="EMBL" id="QIW99262.1"/>
    </source>
</evidence>
<gene>
    <name evidence="6" type="ORF">AMS68_004780</name>
</gene>
<feature type="domain" description="EngB-type G" evidence="5">
    <location>
        <begin position="29"/>
        <end position="215"/>
    </location>
</feature>
<dbReference type="Proteomes" id="UP000503462">
    <property type="component" value="Chromosome 3"/>
</dbReference>
<accession>A0A6H0XWY8</accession>
<dbReference type="GO" id="GO:0046872">
    <property type="term" value="F:metal ion binding"/>
    <property type="evidence" value="ECO:0007669"/>
    <property type="project" value="UniProtKB-KW"/>
</dbReference>
<dbReference type="PANTHER" id="PTHR46498:SF1">
    <property type="entry name" value="GTP-BINDING PROTEIN 8"/>
    <property type="match status" value="1"/>
</dbReference>
<evidence type="ECO:0000313" key="7">
    <source>
        <dbReference type="Proteomes" id="UP000503462"/>
    </source>
</evidence>
<keyword evidence="4" id="KW-0342">GTP-binding</keyword>
<reference evidence="6 7" key="1">
    <citation type="journal article" date="2016" name="Sci. Rep.">
        <title>Peltaster fructicola genome reveals evolution from an invasive phytopathogen to an ectophytic parasite.</title>
        <authorList>
            <person name="Xu C."/>
            <person name="Chen H."/>
            <person name="Gleason M.L."/>
            <person name="Xu J.R."/>
            <person name="Liu H."/>
            <person name="Zhang R."/>
            <person name="Sun G."/>
        </authorList>
    </citation>
    <scope>NUCLEOTIDE SEQUENCE [LARGE SCALE GENOMIC DNA]</scope>
    <source>
        <strain evidence="6 7">LNHT1506</strain>
    </source>
</reference>
<keyword evidence="3" id="KW-0460">Magnesium</keyword>
<dbReference type="InterPro" id="IPR006073">
    <property type="entry name" value="GTP-bd"/>
</dbReference>
<protein>
    <recommendedName>
        <fullName evidence="5">EngB-type G domain-containing protein</fullName>
    </recommendedName>
</protein>
<evidence type="ECO:0000256" key="4">
    <source>
        <dbReference type="ARBA" id="ARBA00023134"/>
    </source>
</evidence>
<dbReference type="Gene3D" id="3.40.50.300">
    <property type="entry name" value="P-loop containing nucleotide triphosphate hydrolases"/>
    <property type="match status" value="1"/>
</dbReference>
<dbReference type="OrthoDB" id="391988at2759"/>
<dbReference type="InterPro" id="IPR052279">
    <property type="entry name" value="EngB_GTPase"/>
</dbReference>
<keyword evidence="2" id="KW-0547">Nucleotide-binding</keyword>
<dbReference type="InterPro" id="IPR027417">
    <property type="entry name" value="P-loop_NTPase"/>
</dbReference>
<sequence>MKQASRFFTAQSPNLLFSEAQFRKLPQSHHPEVTFLGRSNVGKSSMLNTLFGRSNVAFTSTKPGKTRLMNAYGVSPHPMSAAPQSGTKGEIMAESWRRLRGGCLVIDMPGYGAHSRADWGTEIMKYIEHRRQLRRAFVLVDSEHGLKTTDLTILTHLFRKGIPHTIILSKIDKLVHPHSSFPSSEKLQTGVVEVKKRTEAIQAQLKKDVWGGRDAASDILCVSSERSLDEFGVNREKIGINELRWAILCACGLQESRKDVQSINIIEA</sequence>
<proteinExistence type="predicted"/>
<dbReference type="Pfam" id="PF01926">
    <property type="entry name" value="MMR_HSR1"/>
    <property type="match status" value="1"/>
</dbReference>
<evidence type="ECO:0000256" key="1">
    <source>
        <dbReference type="ARBA" id="ARBA00022723"/>
    </source>
</evidence>
<dbReference type="PROSITE" id="PS51706">
    <property type="entry name" value="G_ENGB"/>
    <property type="match status" value="1"/>
</dbReference>
<dbReference type="EMBL" id="CP051141">
    <property type="protein sequence ID" value="QIW99262.1"/>
    <property type="molecule type" value="Genomic_DNA"/>
</dbReference>
<keyword evidence="1" id="KW-0479">Metal-binding</keyword>
<dbReference type="GO" id="GO:0005525">
    <property type="term" value="F:GTP binding"/>
    <property type="evidence" value="ECO:0007669"/>
    <property type="project" value="UniProtKB-KW"/>
</dbReference>
<keyword evidence="7" id="KW-1185">Reference proteome</keyword>
<dbReference type="InterPro" id="IPR030393">
    <property type="entry name" value="G_ENGB_dom"/>
</dbReference>
<evidence type="ECO:0000256" key="2">
    <source>
        <dbReference type="ARBA" id="ARBA00022741"/>
    </source>
</evidence>
<dbReference type="CDD" id="cd01876">
    <property type="entry name" value="YihA_EngB"/>
    <property type="match status" value="1"/>
</dbReference>
<evidence type="ECO:0000259" key="5">
    <source>
        <dbReference type="PROSITE" id="PS51706"/>
    </source>
</evidence>
<dbReference type="PANTHER" id="PTHR46498">
    <property type="entry name" value="GTP-BINDING PROTEIN 8"/>
    <property type="match status" value="1"/>
</dbReference>
<dbReference type="AlphaFoldDB" id="A0A6H0XWY8"/>
<evidence type="ECO:0000256" key="3">
    <source>
        <dbReference type="ARBA" id="ARBA00022842"/>
    </source>
</evidence>
<dbReference type="GO" id="GO:0005739">
    <property type="term" value="C:mitochondrion"/>
    <property type="evidence" value="ECO:0007669"/>
    <property type="project" value="TreeGrafter"/>
</dbReference>
<name>A0A6H0XWY8_9PEZI</name>
<organism evidence="6 7">
    <name type="scientific">Peltaster fructicola</name>
    <dbReference type="NCBI Taxonomy" id="286661"/>
    <lineage>
        <taxon>Eukaryota</taxon>
        <taxon>Fungi</taxon>
        <taxon>Dikarya</taxon>
        <taxon>Ascomycota</taxon>
        <taxon>Pezizomycotina</taxon>
        <taxon>Dothideomycetes</taxon>
        <taxon>Dothideomycetes incertae sedis</taxon>
        <taxon>Peltaster</taxon>
    </lineage>
</organism>
<dbReference type="SUPFAM" id="SSF52540">
    <property type="entry name" value="P-loop containing nucleoside triphosphate hydrolases"/>
    <property type="match status" value="1"/>
</dbReference>